<dbReference type="InterPro" id="IPR013656">
    <property type="entry name" value="PAS_4"/>
</dbReference>
<evidence type="ECO:0000313" key="3">
    <source>
        <dbReference type="Proteomes" id="UP000195719"/>
    </source>
</evidence>
<sequence length="236" mass="26997">MKNNGSYPSFDILNQLPGCWGCKDINSTFIYVNEEYSKIIGLNNPQECIGLTDFDMPYLSKKYAQIFQQQDLQVMESEKQLRILDIHPYADGHWRAHLFTKIALRNDNNKIIGTLFSGIELKHTSLLEIGHWICRSDTANPQDKGKNNLNQSLNITLNTRESEVLFLLLYGKKPQYISKILQLAVKTVENYVVRLREKFNANSKGELIELALDAGFGSHIPESMLKTQQSIVLKEC</sequence>
<dbReference type="CDD" id="cd00130">
    <property type="entry name" value="PAS"/>
    <property type="match status" value="1"/>
</dbReference>
<organism evidence="2 3">
    <name type="scientific">Photobacterium andalusiense</name>
    <dbReference type="NCBI Taxonomy" id="2204296"/>
    <lineage>
        <taxon>Bacteria</taxon>
        <taxon>Pseudomonadati</taxon>
        <taxon>Pseudomonadota</taxon>
        <taxon>Gammaproteobacteria</taxon>
        <taxon>Vibrionales</taxon>
        <taxon>Vibrionaceae</taxon>
        <taxon>Photobacterium</taxon>
    </lineage>
</organism>
<dbReference type="PRINTS" id="PR00038">
    <property type="entry name" value="HTHLUXR"/>
</dbReference>
<dbReference type="InterPro" id="IPR035965">
    <property type="entry name" value="PAS-like_dom_sf"/>
</dbReference>
<keyword evidence="3" id="KW-1185">Reference proteome</keyword>
<dbReference type="SMART" id="SM00421">
    <property type="entry name" value="HTH_LUXR"/>
    <property type="match status" value="1"/>
</dbReference>
<dbReference type="InterPro" id="IPR016032">
    <property type="entry name" value="Sig_transdc_resp-reg_C-effctor"/>
</dbReference>
<evidence type="ECO:0000313" key="2">
    <source>
        <dbReference type="EMBL" id="SMY35368.1"/>
    </source>
</evidence>
<dbReference type="Gene3D" id="3.30.450.20">
    <property type="entry name" value="PAS domain"/>
    <property type="match status" value="1"/>
</dbReference>
<dbReference type="SUPFAM" id="SSF46894">
    <property type="entry name" value="C-terminal effector domain of the bipartite response regulators"/>
    <property type="match status" value="1"/>
</dbReference>
<feature type="domain" description="HTH luxR-type" evidence="1">
    <location>
        <begin position="150"/>
        <end position="215"/>
    </location>
</feature>
<dbReference type="Proteomes" id="UP000195719">
    <property type="component" value="Unassembled WGS sequence"/>
</dbReference>
<dbReference type="GO" id="GO:0003677">
    <property type="term" value="F:DNA binding"/>
    <property type="evidence" value="ECO:0007669"/>
    <property type="project" value="InterPro"/>
</dbReference>
<dbReference type="InterPro" id="IPR000014">
    <property type="entry name" value="PAS"/>
</dbReference>
<dbReference type="Pfam" id="PF08448">
    <property type="entry name" value="PAS_4"/>
    <property type="match status" value="1"/>
</dbReference>
<dbReference type="AlphaFoldDB" id="A0A1Y6MHT4"/>
<gene>
    <name evidence="2" type="ORF">PAND9192_02041</name>
</gene>
<dbReference type="InterPro" id="IPR000792">
    <property type="entry name" value="Tscrpt_reg_LuxR_C"/>
</dbReference>
<dbReference type="EMBL" id="FYAJ01000003">
    <property type="protein sequence ID" value="SMY35368.1"/>
    <property type="molecule type" value="Genomic_DNA"/>
</dbReference>
<proteinExistence type="predicted"/>
<dbReference type="Gene3D" id="1.10.10.10">
    <property type="entry name" value="Winged helix-like DNA-binding domain superfamily/Winged helix DNA-binding domain"/>
    <property type="match status" value="1"/>
</dbReference>
<evidence type="ECO:0000259" key="1">
    <source>
        <dbReference type="PROSITE" id="PS50043"/>
    </source>
</evidence>
<dbReference type="RefSeq" id="WP_087853705.1">
    <property type="nucleotide sequence ID" value="NZ_FYAJ01000003.1"/>
</dbReference>
<reference evidence="3" key="1">
    <citation type="submission" date="2017-06" db="EMBL/GenBank/DDBJ databases">
        <authorList>
            <person name="Rodrigo-Torres L."/>
            <person name="Arahal R.D."/>
            <person name="Lucena T."/>
        </authorList>
    </citation>
    <scope>NUCLEOTIDE SEQUENCE [LARGE SCALE GENOMIC DNA]</scope>
    <source>
        <strain evidence="3">CECT 9192</strain>
    </source>
</reference>
<dbReference type="PROSITE" id="PS50043">
    <property type="entry name" value="HTH_LUXR_2"/>
    <property type="match status" value="1"/>
</dbReference>
<dbReference type="Pfam" id="PF00196">
    <property type="entry name" value="GerE"/>
    <property type="match status" value="1"/>
</dbReference>
<dbReference type="SUPFAM" id="SSF55785">
    <property type="entry name" value="PYP-like sensor domain (PAS domain)"/>
    <property type="match status" value="1"/>
</dbReference>
<protein>
    <submittedName>
        <fullName evidence="2">PAS fold protein</fullName>
    </submittedName>
</protein>
<name>A0A1Y6MHT4_9GAMM</name>
<dbReference type="InterPro" id="IPR036388">
    <property type="entry name" value="WH-like_DNA-bd_sf"/>
</dbReference>
<dbReference type="GO" id="GO:0006355">
    <property type="term" value="P:regulation of DNA-templated transcription"/>
    <property type="evidence" value="ECO:0007669"/>
    <property type="project" value="InterPro"/>
</dbReference>
<accession>A0A1Y6MHT4</accession>